<dbReference type="SUPFAM" id="SSF53927">
    <property type="entry name" value="Cytidine deaminase-like"/>
    <property type="match status" value="1"/>
</dbReference>
<keyword evidence="1" id="KW-0963">Cytoplasm</keyword>
<comment type="function">
    <text evidence="1">Required for formate dehydrogenase (FDH) activity. Acts as a sulfur carrier protein that transfers sulfur from IscS to the molybdenum cofactor prior to its insertion into FDH.</text>
</comment>
<evidence type="ECO:0000313" key="3">
    <source>
        <dbReference type="Proteomes" id="UP000761574"/>
    </source>
</evidence>
<dbReference type="InterPro" id="IPR003786">
    <property type="entry name" value="FdhD"/>
</dbReference>
<name>A0ABQ4PC56_9GAMM</name>
<organism evidence="2 3">
    <name type="scientific">Shewanella algidipiscicola</name>
    <dbReference type="NCBI Taxonomy" id="614070"/>
    <lineage>
        <taxon>Bacteria</taxon>
        <taxon>Pseudomonadati</taxon>
        <taxon>Pseudomonadota</taxon>
        <taxon>Gammaproteobacteria</taxon>
        <taxon>Alteromonadales</taxon>
        <taxon>Shewanellaceae</taxon>
        <taxon>Shewanella</taxon>
    </lineage>
</organism>
<keyword evidence="1" id="KW-0501">Molybdenum cofactor biosynthesis</keyword>
<comment type="caution">
    <text evidence="2">The sequence shown here is derived from an EMBL/GenBank/DDBJ whole genome shotgun (WGS) entry which is preliminary data.</text>
</comment>
<comment type="similarity">
    <text evidence="1">Belongs to the FdhD family.</text>
</comment>
<feature type="active site" description="Cysteine persulfide intermediate" evidence="1">
    <location>
        <position position="133"/>
    </location>
</feature>
<sequence>MIIAMLLAAYCDKMIFMTKNKQLTFLKTQADVPLTIAVKATNEQGEILDKFIACERPLTVYLNWRPIVTLMTLGARPETLALGYLKNQGFISDVTQLESVIVDWDVSSAAVLTQETTEHLDEKLAEKTVTTGCGQGTVYGGFMDGLDDIKLPIPQLKQSMLYSLLNNIGAYNETYKNAGAVHGCGLCQGDQISGFVEDVGRHNAVDTLAGEMWLKQELGGDKLFYTTGRLTSEMVIKVAKMGIPVLLSRSGATQMGLELAQKLGITMIARAKGRHFLVYNGAENIEFDATPPKRNIS</sequence>
<gene>
    <name evidence="2" type="primary">fdhD_2</name>
    <name evidence="1" type="synonym">fdhD</name>
    <name evidence="2" type="ORF">TUM4630_11860</name>
</gene>
<reference evidence="2 3" key="1">
    <citation type="submission" date="2021-05" db="EMBL/GenBank/DDBJ databases">
        <title>Molecular characterization for Shewanella algae harboring chromosomal blaOXA-55-like strains isolated from clinical and environment sample.</title>
        <authorList>
            <person name="Ohama Y."/>
            <person name="Aoki K."/>
            <person name="Harada S."/>
            <person name="Moriya K."/>
            <person name="Ishii Y."/>
            <person name="Tateda K."/>
        </authorList>
    </citation>
    <scope>NUCLEOTIDE SEQUENCE [LARGE SCALE GENOMIC DNA]</scope>
    <source>
        <strain evidence="2 3">LMG 23746</strain>
    </source>
</reference>
<evidence type="ECO:0000256" key="1">
    <source>
        <dbReference type="HAMAP-Rule" id="MF_00187"/>
    </source>
</evidence>
<dbReference type="EMBL" id="BPFB01000011">
    <property type="protein sequence ID" value="GIU44954.1"/>
    <property type="molecule type" value="Genomic_DNA"/>
</dbReference>
<comment type="caution">
    <text evidence="1">Lacks conserved residue(s) required for the propagation of feature annotation.</text>
</comment>
<comment type="subcellular location">
    <subcellularLocation>
        <location evidence="1">Cytoplasm</location>
    </subcellularLocation>
</comment>
<proteinExistence type="inferred from homology"/>
<dbReference type="Gene3D" id="3.10.20.10">
    <property type="match status" value="1"/>
</dbReference>
<dbReference type="HAMAP" id="MF_00187">
    <property type="entry name" value="FdhD"/>
    <property type="match status" value="1"/>
</dbReference>
<dbReference type="PANTHER" id="PTHR30592">
    <property type="entry name" value="FORMATE DEHYDROGENASE"/>
    <property type="match status" value="1"/>
</dbReference>
<dbReference type="PANTHER" id="PTHR30592:SF4">
    <property type="entry name" value="SULFUR CARRIER PROTEIN FDHD"/>
    <property type="match status" value="1"/>
</dbReference>
<keyword evidence="3" id="KW-1185">Reference proteome</keyword>
<dbReference type="Pfam" id="PF02634">
    <property type="entry name" value="FdhD-NarQ"/>
    <property type="match status" value="1"/>
</dbReference>
<dbReference type="PIRSF" id="PIRSF015626">
    <property type="entry name" value="FdhD"/>
    <property type="match status" value="1"/>
</dbReference>
<evidence type="ECO:0000313" key="2">
    <source>
        <dbReference type="EMBL" id="GIU44954.1"/>
    </source>
</evidence>
<protein>
    <recommendedName>
        <fullName evidence="1">Sulfur carrier protein FdhD</fullName>
    </recommendedName>
</protein>
<dbReference type="Proteomes" id="UP000761574">
    <property type="component" value="Unassembled WGS sequence"/>
</dbReference>
<dbReference type="Gene3D" id="3.40.140.10">
    <property type="entry name" value="Cytidine Deaminase, domain 2"/>
    <property type="match status" value="1"/>
</dbReference>
<dbReference type="InterPro" id="IPR016193">
    <property type="entry name" value="Cytidine_deaminase-like"/>
</dbReference>
<accession>A0ABQ4PC56</accession>